<accession>A0ABD2J2R7</accession>
<dbReference type="EMBL" id="JBICCN010000244">
    <property type="protein sequence ID" value="KAL3084026.1"/>
    <property type="molecule type" value="Genomic_DNA"/>
</dbReference>
<dbReference type="EMBL" id="JBICCN010000243">
    <property type="protein sequence ID" value="KAL3084070.1"/>
    <property type="molecule type" value="Genomic_DNA"/>
</dbReference>
<proteinExistence type="predicted"/>
<name>A0ABD2J2R7_HETSC</name>
<keyword evidence="4" id="KW-1185">Reference proteome</keyword>
<organism evidence="1 4">
    <name type="scientific">Heterodera schachtii</name>
    <name type="common">Sugarbeet cyst nematode worm</name>
    <name type="synonym">Tylenchus schachtii</name>
    <dbReference type="NCBI Taxonomy" id="97005"/>
    <lineage>
        <taxon>Eukaryota</taxon>
        <taxon>Metazoa</taxon>
        <taxon>Ecdysozoa</taxon>
        <taxon>Nematoda</taxon>
        <taxon>Chromadorea</taxon>
        <taxon>Rhabditida</taxon>
        <taxon>Tylenchina</taxon>
        <taxon>Tylenchomorpha</taxon>
        <taxon>Tylenchoidea</taxon>
        <taxon>Heteroderidae</taxon>
        <taxon>Heteroderinae</taxon>
        <taxon>Heterodera</taxon>
    </lineage>
</organism>
<dbReference type="Proteomes" id="UP001620645">
    <property type="component" value="Unassembled WGS sequence"/>
</dbReference>
<gene>
    <name evidence="1" type="ORF">niasHS_008898</name>
    <name evidence="2" type="ORF">niasHS_009203</name>
    <name evidence="3" type="ORF">niasHS_009204</name>
</gene>
<dbReference type="AlphaFoldDB" id="A0ABD2J2R7"/>
<sequence>MGAPTAYDICLAACGNSEFLCMSACWAGLKAELLVGACPPIFGPFCILGCPSACLPFLPVFPAWALCMSACIGAQPPPVWACNQGGLHAPWDQQNCDGKELLGVGSNV</sequence>
<protein>
    <submittedName>
        <fullName evidence="1">Uncharacterized protein</fullName>
    </submittedName>
</protein>
<evidence type="ECO:0000313" key="4">
    <source>
        <dbReference type="Proteomes" id="UP001620645"/>
    </source>
</evidence>
<evidence type="ECO:0000313" key="1">
    <source>
        <dbReference type="EMBL" id="KAL3084026.1"/>
    </source>
</evidence>
<comment type="caution">
    <text evidence="1">The sequence shown here is derived from an EMBL/GenBank/DDBJ whole genome shotgun (WGS) entry which is preliminary data.</text>
</comment>
<evidence type="ECO:0000313" key="3">
    <source>
        <dbReference type="EMBL" id="KAL3084071.1"/>
    </source>
</evidence>
<reference evidence="1 4" key="1">
    <citation type="submission" date="2024-10" db="EMBL/GenBank/DDBJ databases">
        <authorList>
            <person name="Kim D."/>
        </authorList>
    </citation>
    <scope>NUCLEOTIDE SEQUENCE [LARGE SCALE GENOMIC DNA]</scope>
    <source>
        <strain evidence="1">Taebaek</strain>
    </source>
</reference>
<dbReference type="EMBL" id="JBICCN010000243">
    <property type="protein sequence ID" value="KAL3084071.1"/>
    <property type="molecule type" value="Genomic_DNA"/>
</dbReference>
<evidence type="ECO:0000313" key="2">
    <source>
        <dbReference type="EMBL" id="KAL3084070.1"/>
    </source>
</evidence>